<keyword evidence="4" id="KW-1185">Reference proteome</keyword>
<protein>
    <recommendedName>
        <fullName evidence="6">DUF2188 domain-containing protein</fullName>
    </recommendedName>
</protein>
<gene>
    <name evidence="3" type="ORF">DNK34_12910</name>
    <name evidence="2" type="ORF">DNK44_22320</name>
</gene>
<evidence type="ECO:0008006" key="6">
    <source>
        <dbReference type="Google" id="ProtNLM"/>
    </source>
</evidence>
<evidence type="ECO:0000313" key="3">
    <source>
        <dbReference type="EMBL" id="TBV05435.1"/>
    </source>
</evidence>
<evidence type="ECO:0000313" key="4">
    <source>
        <dbReference type="Proteomes" id="UP000291334"/>
    </source>
</evidence>
<feature type="region of interest" description="Disordered" evidence="1">
    <location>
        <begin position="24"/>
        <end position="44"/>
    </location>
</feature>
<dbReference type="OrthoDB" id="7871279at2"/>
<evidence type="ECO:0000313" key="2">
    <source>
        <dbReference type="EMBL" id="TBU86704.1"/>
    </source>
</evidence>
<dbReference type="Proteomes" id="UP000291334">
    <property type="component" value="Unassembled WGS sequence"/>
</dbReference>
<sequence>MGCPAIAVSNVCWTTHAPCVRKWTRPPRPSSDWRPGWPRRSPRPRRRIRARTGYSAVDRYHIVPVEVGWAFQRDGAEQAAKVTETREELLRLMPVYMAGKDGTLILHRADGSVERELSYPSEIDPFATPE</sequence>
<organism evidence="2 5">
    <name type="scientific">Phytopseudomonas dryadis</name>
    <dbReference type="NCBI Taxonomy" id="2487520"/>
    <lineage>
        <taxon>Bacteria</taxon>
        <taxon>Pseudomonadati</taxon>
        <taxon>Pseudomonadota</taxon>
        <taxon>Gammaproteobacteria</taxon>
        <taxon>Pseudomonadales</taxon>
        <taxon>Pseudomonadaceae</taxon>
        <taxon>Phytopseudomonas</taxon>
    </lineage>
</organism>
<accession>A0A4Q9QUB3</accession>
<evidence type="ECO:0000313" key="5">
    <source>
        <dbReference type="Proteomes" id="UP000293172"/>
    </source>
</evidence>
<comment type="caution">
    <text evidence="2">The sequence shown here is derived from an EMBL/GenBank/DDBJ whole genome shotgun (WGS) entry which is preliminary data.</text>
</comment>
<dbReference type="EMBL" id="QJUL01000047">
    <property type="protein sequence ID" value="TBU86704.1"/>
    <property type="molecule type" value="Genomic_DNA"/>
</dbReference>
<dbReference type="Pfam" id="PF09954">
    <property type="entry name" value="DUF2188"/>
    <property type="match status" value="1"/>
</dbReference>
<dbReference type="AlphaFoldDB" id="A0A4Q9QUB3"/>
<dbReference type="EMBL" id="QJUM01000013">
    <property type="protein sequence ID" value="TBV05435.1"/>
    <property type="molecule type" value="Genomic_DNA"/>
</dbReference>
<dbReference type="InterPro" id="IPR018691">
    <property type="entry name" value="DUF2188"/>
</dbReference>
<proteinExistence type="predicted"/>
<feature type="compositionally biased region" description="Low complexity" evidence="1">
    <location>
        <begin position="30"/>
        <end position="39"/>
    </location>
</feature>
<reference evidence="4 5" key="1">
    <citation type="submission" date="2018-06" db="EMBL/GenBank/DDBJ databases">
        <title>Three novel Pseudomonas species isolated from symptomatic oak.</title>
        <authorList>
            <person name="Bueno-Gonzalez V."/>
            <person name="Brady C."/>
        </authorList>
    </citation>
    <scope>NUCLEOTIDE SEQUENCE [LARGE SCALE GENOMIC DNA]</scope>
    <source>
        <strain evidence="3 4">P26B</strain>
        <strain evidence="2 5">P6B</strain>
    </source>
</reference>
<dbReference type="Proteomes" id="UP000293172">
    <property type="component" value="Unassembled WGS sequence"/>
</dbReference>
<evidence type="ECO:0000256" key="1">
    <source>
        <dbReference type="SAM" id="MobiDB-lite"/>
    </source>
</evidence>
<name>A0A4Q9QUB3_9GAMM</name>